<reference evidence="14" key="1">
    <citation type="journal article" date="2019" name="Int. J. Syst. Evol. Microbiol.">
        <title>The Global Catalogue of Microorganisms (GCM) 10K type strain sequencing project: providing services to taxonomists for standard genome sequencing and annotation.</title>
        <authorList>
            <consortium name="The Broad Institute Genomics Platform"/>
            <consortium name="The Broad Institute Genome Sequencing Center for Infectious Disease"/>
            <person name="Wu L."/>
            <person name="Ma J."/>
        </authorList>
    </citation>
    <scope>NUCLEOTIDE SEQUENCE [LARGE SCALE GENOMIC DNA]</scope>
    <source>
        <strain evidence="14">CGMCC 1.16306</strain>
    </source>
</reference>
<evidence type="ECO:0000313" key="13">
    <source>
        <dbReference type="EMBL" id="MFC4618297.1"/>
    </source>
</evidence>
<evidence type="ECO:0000256" key="5">
    <source>
        <dbReference type="ARBA" id="ARBA00022801"/>
    </source>
</evidence>
<evidence type="ECO:0000256" key="4">
    <source>
        <dbReference type="ARBA" id="ARBA00022741"/>
    </source>
</evidence>
<dbReference type="Gene3D" id="3.90.950.10">
    <property type="match status" value="1"/>
</dbReference>
<keyword evidence="4" id="KW-0547">Nucleotide-binding</keyword>
<comment type="catalytic activity">
    <reaction evidence="11">
        <text>XTP + H2O = XDP + phosphate + H(+)</text>
        <dbReference type="Rhea" id="RHEA:28406"/>
        <dbReference type="ChEBI" id="CHEBI:15377"/>
        <dbReference type="ChEBI" id="CHEBI:15378"/>
        <dbReference type="ChEBI" id="CHEBI:43474"/>
        <dbReference type="ChEBI" id="CHEBI:59884"/>
        <dbReference type="ChEBI" id="CHEBI:61314"/>
        <dbReference type="EC" id="3.6.1.73"/>
    </reaction>
</comment>
<dbReference type="Pfam" id="PF01931">
    <property type="entry name" value="NTPase_I-T"/>
    <property type="match status" value="1"/>
</dbReference>
<comment type="caution">
    <text evidence="13">The sequence shown here is derived from an EMBL/GenBank/DDBJ whole genome shotgun (WGS) entry which is preliminary data.</text>
</comment>
<comment type="cofactor">
    <cofactor evidence="1">
        <name>Mn(2+)</name>
        <dbReference type="ChEBI" id="CHEBI:29035"/>
    </cofactor>
</comment>
<gene>
    <name evidence="13" type="ORF">ACFO4N_06080</name>
</gene>
<feature type="domain" description="Non-canonical purine NTP phosphatase/PRRC1" evidence="12">
    <location>
        <begin position="7"/>
        <end position="156"/>
    </location>
</feature>
<evidence type="ECO:0000259" key="12">
    <source>
        <dbReference type="Pfam" id="PF01931"/>
    </source>
</evidence>
<evidence type="ECO:0000256" key="3">
    <source>
        <dbReference type="ARBA" id="ARBA00022723"/>
    </source>
</evidence>
<evidence type="ECO:0000256" key="1">
    <source>
        <dbReference type="ARBA" id="ARBA00001936"/>
    </source>
</evidence>
<dbReference type="InterPro" id="IPR026533">
    <property type="entry name" value="NTPase/PRRC1"/>
</dbReference>
<evidence type="ECO:0000256" key="10">
    <source>
        <dbReference type="ARBA" id="ARBA00048174"/>
    </source>
</evidence>
<evidence type="ECO:0000256" key="2">
    <source>
        <dbReference type="ARBA" id="ARBA00001946"/>
    </source>
</evidence>
<dbReference type="NCBIfam" id="NF002850">
    <property type="entry name" value="PRK03114.1"/>
    <property type="match status" value="1"/>
</dbReference>
<proteinExistence type="predicted"/>
<dbReference type="RefSeq" id="WP_376845295.1">
    <property type="nucleotide sequence ID" value="NZ_JBHSFW010000001.1"/>
</dbReference>
<name>A0ABV9GM78_9BACL</name>
<comment type="cofactor">
    <cofactor evidence="2">
        <name>Mg(2+)</name>
        <dbReference type="ChEBI" id="CHEBI:18420"/>
    </cofactor>
</comment>
<keyword evidence="14" id="KW-1185">Reference proteome</keyword>
<dbReference type="PANTHER" id="PTHR34699">
    <property type="match status" value="1"/>
</dbReference>
<dbReference type="InterPro" id="IPR050299">
    <property type="entry name" value="YjjX_NTPase"/>
</dbReference>
<keyword evidence="7" id="KW-0546">Nucleotide metabolism</keyword>
<evidence type="ECO:0000256" key="7">
    <source>
        <dbReference type="ARBA" id="ARBA00023080"/>
    </source>
</evidence>
<evidence type="ECO:0000313" key="14">
    <source>
        <dbReference type="Proteomes" id="UP001596022"/>
    </source>
</evidence>
<dbReference type="EMBL" id="JBHSFW010000001">
    <property type="protein sequence ID" value="MFC4618297.1"/>
    <property type="molecule type" value="Genomic_DNA"/>
</dbReference>
<keyword evidence="6" id="KW-0460">Magnesium</keyword>
<evidence type="ECO:0000256" key="9">
    <source>
        <dbReference type="ARBA" id="ARBA00038901"/>
    </source>
</evidence>
<sequence>MLIIGVGTKNPAKLKAVERLCGPLGHQLMSVDAPSGVSSQPIGDEETMQGAIGRARAVLDRSQADIGIGLEGGVMDIGSEMYLCNWGALAVRGAETITASGARILLPQELAIGIREGKELGDVIDDYARKANVRQGEGTIGILTNGHVSRDDMFFHIASLLFGQYEYKMKQKPGA</sequence>
<dbReference type="InterPro" id="IPR029001">
    <property type="entry name" value="ITPase-like_fam"/>
</dbReference>
<dbReference type="PANTHER" id="PTHR34699:SF2">
    <property type="entry name" value="NON-CANONICAL PURINE NTP PHOSPHATASE_PRRC1 DOMAIN-CONTAINING PROTEIN"/>
    <property type="match status" value="1"/>
</dbReference>
<evidence type="ECO:0000256" key="8">
    <source>
        <dbReference type="ARBA" id="ARBA00023211"/>
    </source>
</evidence>
<dbReference type="Proteomes" id="UP001596022">
    <property type="component" value="Unassembled WGS sequence"/>
</dbReference>
<evidence type="ECO:0000256" key="6">
    <source>
        <dbReference type="ARBA" id="ARBA00022842"/>
    </source>
</evidence>
<dbReference type="SUPFAM" id="SSF52972">
    <property type="entry name" value="ITPase-like"/>
    <property type="match status" value="1"/>
</dbReference>
<comment type="catalytic activity">
    <reaction evidence="10">
        <text>ITP + H2O = IDP + phosphate + H(+)</text>
        <dbReference type="Rhea" id="RHEA:28330"/>
        <dbReference type="ChEBI" id="CHEBI:15377"/>
        <dbReference type="ChEBI" id="CHEBI:15378"/>
        <dbReference type="ChEBI" id="CHEBI:43474"/>
        <dbReference type="ChEBI" id="CHEBI:58280"/>
        <dbReference type="ChEBI" id="CHEBI:61402"/>
        <dbReference type="EC" id="3.6.1.73"/>
    </reaction>
</comment>
<protein>
    <recommendedName>
        <fullName evidence="9">inosine/xanthosine triphosphatase</fullName>
        <ecNumber evidence="9">3.6.1.73</ecNumber>
    </recommendedName>
</protein>
<keyword evidence="8" id="KW-0464">Manganese</keyword>
<keyword evidence="5" id="KW-0378">Hydrolase</keyword>
<organism evidence="13 14">
    <name type="scientific">Camelliibacillus cellulosilyticus</name>
    <dbReference type="NCBI Taxonomy" id="2174486"/>
    <lineage>
        <taxon>Bacteria</taxon>
        <taxon>Bacillati</taxon>
        <taxon>Bacillota</taxon>
        <taxon>Bacilli</taxon>
        <taxon>Bacillales</taxon>
        <taxon>Sporolactobacillaceae</taxon>
        <taxon>Camelliibacillus</taxon>
    </lineage>
</organism>
<keyword evidence="3" id="KW-0479">Metal-binding</keyword>
<accession>A0ABV9GM78</accession>
<dbReference type="EC" id="3.6.1.73" evidence="9"/>
<evidence type="ECO:0000256" key="11">
    <source>
        <dbReference type="ARBA" id="ARBA00048781"/>
    </source>
</evidence>